<proteinExistence type="inferred from homology"/>
<evidence type="ECO:0000313" key="4">
    <source>
        <dbReference type="Proteomes" id="UP000236178"/>
    </source>
</evidence>
<comment type="caution">
    <text evidence="3">The sequence shown here is derived from an EMBL/GenBank/DDBJ whole genome shotgun (WGS) entry which is preliminary data.</text>
</comment>
<feature type="region of interest" description="Disordered" evidence="2">
    <location>
        <begin position="1"/>
        <end position="35"/>
    </location>
</feature>
<dbReference type="RefSeq" id="WP_103548524.1">
    <property type="nucleotide sequence ID" value="NZ_JBHJSK010000002.1"/>
</dbReference>
<gene>
    <name evidence="3" type="ORF">CW362_06990</name>
</gene>
<accession>A0A2I0SV53</accession>
<name>A0A2I0SV53_9ACTN</name>
<evidence type="ECO:0000256" key="2">
    <source>
        <dbReference type="SAM" id="MobiDB-lite"/>
    </source>
</evidence>
<feature type="compositionally biased region" description="Gly residues" evidence="2">
    <location>
        <begin position="17"/>
        <end position="33"/>
    </location>
</feature>
<dbReference type="InterPro" id="IPR005531">
    <property type="entry name" value="Asp23"/>
</dbReference>
<dbReference type="EMBL" id="PJOS01000008">
    <property type="protein sequence ID" value="PKT73827.1"/>
    <property type="molecule type" value="Genomic_DNA"/>
</dbReference>
<dbReference type="PANTHER" id="PTHR34297:SF3">
    <property type="entry name" value="ALKALINE SHOCK PROTEIN 23"/>
    <property type="match status" value="1"/>
</dbReference>
<organism evidence="3 4">
    <name type="scientific">Streptomyces populi</name>
    <dbReference type="NCBI Taxonomy" id="2058924"/>
    <lineage>
        <taxon>Bacteria</taxon>
        <taxon>Bacillati</taxon>
        <taxon>Actinomycetota</taxon>
        <taxon>Actinomycetes</taxon>
        <taxon>Kitasatosporales</taxon>
        <taxon>Streptomycetaceae</taxon>
        <taxon>Streptomyces</taxon>
    </lineage>
</organism>
<dbReference type="OrthoDB" id="9808942at2"/>
<evidence type="ECO:0000256" key="1">
    <source>
        <dbReference type="ARBA" id="ARBA00005721"/>
    </source>
</evidence>
<feature type="compositionally biased region" description="Polar residues" evidence="2">
    <location>
        <begin position="1"/>
        <end position="14"/>
    </location>
</feature>
<dbReference type="Proteomes" id="UP000236178">
    <property type="component" value="Unassembled WGS sequence"/>
</dbReference>
<protein>
    <submittedName>
        <fullName evidence="3">Asp23/Gls24 family envelope stress response protein</fullName>
    </submittedName>
</protein>
<dbReference type="AlphaFoldDB" id="A0A2I0SV53"/>
<evidence type="ECO:0000313" key="3">
    <source>
        <dbReference type="EMBL" id="PKT73827.1"/>
    </source>
</evidence>
<dbReference type="PANTHER" id="PTHR34297">
    <property type="entry name" value="HYPOTHETICAL CYTOSOLIC PROTEIN-RELATED"/>
    <property type="match status" value="1"/>
</dbReference>
<reference evidence="3 4" key="1">
    <citation type="submission" date="2017-12" db="EMBL/GenBank/DDBJ databases">
        <title>Streptomyces populusis sp. nov., a novel endophytic actinobacterium isolated from stems of Populus adenopoda Maxim.</title>
        <authorList>
            <person name="Wang Z."/>
        </authorList>
    </citation>
    <scope>NUCLEOTIDE SEQUENCE [LARGE SCALE GENOMIC DNA]</scope>
    <source>
        <strain evidence="3 4">A249</strain>
    </source>
</reference>
<keyword evidence="4" id="KW-1185">Reference proteome</keyword>
<dbReference type="Pfam" id="PF03780">
    <property type="entry name" value="Asp23"/>
    <property type="match status" value="1"/>
</dbReference>
<comment type="similarity">
    <text evidence="1">Belongs to the asp23 family.</text>
</comment>
<sequence length="158" mass="16272">MTDLTTRSGTTRNETGGATGIRGSGTGDPGGKGRTTIADGVVAKIAAASAREVPGVHGLGLGMTRALGSVRDRVPAGRPGQTRGVSVEVGERQTAVDLDVVVEYGYPITDVVADLRVAVVTAVERMTGLEVVEVNVVVGDVRLPDEPDEEPRDGPRVT</sequence>